<dbReference type="InterPro" id="IPR040390">
    <property type="entry name" value="TIFY/JAZ"/>
</dbReference>
<dbReference type="OMA" id="FKMEMES"/>
<dbReference type="GO" id="GO:0005634">
    <property type="term" value="C:nucleus"/>
    <property type="evidence" value="ECO:0007669"/>
    <property type="project" value="UniProtKB-SubCell"/>
</dbReference>
<organism evidence="5 6">
    <name type="scientific">Macleaya cordata</name>
    <name type="common">Five-seeded plume-poppy</name>
    <name type="synonym">Bocconia cordata</name>
    <dbReference type="NCBI Taxonomy" id="56857"/>
    <lineage>
        <taxon>Eukaryota</taxon>
        <taxon>Viridiplantae</taxon>
        <taxon>Streptophyta</taxon>
        <taxon>Embryophyta</taxon>
        <taxon>Tracheophyta</taxon>
        <taxon>Spermatophyta</taxon>
        <taxon>Magnoliopsida</taxon>
        <taxon>Ranunculales</taxon>
        <taxon>Papaveraceae</taxon>
        <taxon>Papaveroideae</taxon>
        <taxon>Macleaya</taxon>
    </lineage>
</organism>
<dbReference type="AlphaFoldDB" id="A0A200R3U4"/>
<dbReference type="GO" id="GO:2000022">
    <property type="term" value="P:regulation of jasmonic acid mediated signaling pathway"/>
    <property type="evidence" value="ECO:0007669"/>
    <property type="project" value="UniProtKB-UniRule"/>
</dbReference>
<protein>
    <recommendedName>
        <fullName evidence="2">Protein TIFY</fullName>
    </recommendedName>
    <alternativeName>
        <fullName evidence="2">Jasmonate ZIM domain-containing protein</fullName>
    </alternativeName>
</protein>
<keyword evidence="2" id="KW-1184">Jasmonic acid signaling pathway</keyword>
<reference evidence="5 6" key="1">
    <citation type="journal article" date="2017" name="Mol. Plant">
        <title>The Genome of Medicinal Plant Macleaya cordata Provides New Insights into Benzylisoquinoline Alkaloids Metabolism.</title>
        <authorList>
            <person name="Liu X."/>
            <person name="Liu Y."/>
            <person name="Huang P."/>
            <person name="Ma Y."/>
            <person name="Qing Z."/>
            <person name="Tang Q."/>
            <person name="Cao H."/>
            <person name="Cheng P."/>
            <person name="Zheng Y."/>
            <person name="Yuan Z."/>
            <person name="Zhou Y."/>
            <person name="Liu J."/>
            <person name="Tang Z."/>
            <person name="Zhuo Y."/>
            <person name="Zhang Y."/>
            <person name="Yu L."/>
            <person name="Huang J."/>
            <person name="Yang P."/>
            <person name="Peng Q."/>
            <person name="Zhang J."/>
            <person name="Jiang W."/>
            <person name="Zhang Z."/>
            <person name="Lin K."/>
            <person name="Ro D.K."/>
            <person name="Chen X."/>
            <person name="Xiong X."/>
            <person name="Shang Y."/>
            <person name="Huang S."/>
            <person name="Zeng J."/>
        </authorList>
    </citation>
    <scope>NUCLEOTIDE SEQUENCE [LARGE SCALE GENOMIC DNA]</scope>
    <source>
        <strain evidence="6">cv. BLH2017</strain>
        <tissue evidence="5">Root</tissue>
    </source>
</reference>
<dbReference type="GO" id="GO:0031347">
    <property type="term" value="P:regulation of defense response"/>
    <property type="evidence" value="ECO:0007669"/>
    <property type="project" value="UniProtKB-UniRule"/>
</dbReference>
<comment type="domain">
    <text evidence="2">The jas domain is required for interaction with COI1.</text>
</comment>
<evidence type="ECO:0000313" key="5">
    <source>
        <dbReference type="EMBL" id="OVA17397.1"/>
    </source>
</evidence>
<feature type="region of interest" description="Disordered" evidence="3">
    <location>
        <begin position="1"/>
        <end position="31"/>
    </location>
</feature>
<dbReference type="OrthoDB" id="1914366at2759"/>
<sequence>MSSRSPVELDFFGLAEKENTSSSSSSSKSQFQKLLEQQRTVRGMQSAISKLNPQLLKNVISSGVATNNLEGKSPEKSAFIKQETVLFGPNGGGGVGGGLLNPEQNRFSVPSTPNKQNHHQNFASALPVFNLIPRCSSEISTPPGTPFTAPLTIFYNGTVSVFDVPRDKAEILMKLAENGISSKTVESTDSKLAMCSSSIDEQKLLEKLNGDDLPIARRKSLQRFLEKRKERK</sequence>
<evidence type="ECO:0000259" key="4">
    <source>
        <dbReference type="PROSITE" id="PS51320"/>
    </source>
</evidence>
<comment type="function">
    <text evidence="2">Repressor of jasmonate responses.</text>
</comment>
<dbReference type="InParanoid" id="A0A200R3U4"/>
<comment type="caution">
    <text evidence="5">The sequence shown here is derived from an EMBL/GenBank/DDBJ whole genome shotgun (WGS) entry which is preliminary data.</text>
</comment>
<comment type="similarity">
    <text evidence="1 2">Belongs to the TIFY/JAZ family.</text>
</comment>
<evidence type="ECO:0000256" key="3">
    <source>
        <dbReference type="SAM" id="MobiDB-lite"/>
    </source>
</evidence>
<evidence type="ECO:0000313" key="6">
    <source>
        <dbReference type="Proteomes" id="UP000195402"/>
    </source>
</evidence>
<dbReference type="PROSITE" id="PS51320">
    <property type="entry name" value="TIFY"/>
    <property type="match status" value="1"/>
</dbReference>
<proteinExistence type="inferred from homology"/>
<dbReference type="InterPro" id="IPR010399">
    <property type="entry name" value="Tify_dom"/>
</dbReference>
<keyword evidence="2" id="KW-0539">Nucleus</keyword>
<dbReference type="FunCoup" id="A0A200R3U4">
    <property type="interactions" value="241"/>
</dbReference>
<evidence type="ECO:0000256" key="2">
    <source>
        <dbReference type="RuleBase" id="RU369065"/>
    </source>
</evidence>
<comment type="subcellular location">
    <subcellularLocation>
        <location evidence="2">Nucleus</location>
    </subcellularLocation>
</comment>
<gene>
    <name evidence="5" type="ORF">BVC80_1837g213</name>
</gene>
<name>A0A200R3U4_MACCD</name>
<accession>A0A200R3U4</accession>
<feature type="domain" description="Tify" evidence="4">
    <location>
        <begin position="144"/>
        <end position="178"/>
    </location>
</feature>
<dbReference type="PANTHER" id="PTHR33077">
    <property type="entry name" value="PROTEIN TIFY 4A-RELATED-RELATED"/>
    <property type="match status" value="1"/>
</dbReference>
<dbReference type="Proteomes" id="UP000195402">
    <property type="component" value="Unassembled WGS sequence"/>
</dbReference>
<keyword evidence="6" id="KW-1185">Reference proteome</keyword>
<dbReference type="GO" id="GO:0009611">
    <property type="term" value="P:response to wounding"/>
    <property type="evidence" value="ECO:0007669"/>
    <property type="project" value="UniProtKB-UniRule"/>
</dbReference>
<dbReference type="EMBL" id="MVGT01000438">
    <property type="protein sequence ID" value="OVA17397.1"/>
    <property type="molecule type" value="Genomic_DNA"/>
</dbReference>
<dbReference type="PANTHER" id="PTHR33077:SF5">
    <property type="entry name" value="PROTEIN TIFY 9"/>
    <property type="match status" value="1"/>
</dbReference>
<evidence type="ECO:0000256" key="1">
    <source>
        <dbReference type="ARBA" id="ARBA00008614"/>
    </source>
</evidence>
<dbReference type="Pfam" id="PF06200">
    <property type="entry name" value="tify"/>
    <property type="match status" value="1"/>
</dbReference>
<dbReference type="STRING" id="56857.A0A200R3U4"/>
<dbReference type="SMART" id="SM00979">
    <property type="entry name" value="TIFY"/>
    <property type="match status" value="1"/>
</dbReference>
<dbReference type="Pfam" id="PF09425">
    <property type="entry name" value="Jas_motif"/>
    <property type="match status" value="1"/>
</dbReference>
<dbReference type="InterPro" id="IPR018467">
    <property type="entry name" value="CCT_CS"/>
</dbReference>